<dbReference type="GO" id="GO:0006310">
    <property type="term" value="P:DNA recombination"/>
    <property type="evidence" value="ECO:0007669"/>
    <property type="project" value="UniProtKB-KW"/>
</dbReference>
<dbReference type="Pfam" id="PF00589">
    <property type="entry name" value="Phage_integrase"/>
    <property type="match status" value="1"/>
</dbReference>
<evidence type="ECO:0000256" key="1">
    <source>
        <dbReference type="ARBA" id="ARBA00008857"/>
    </source>
</evidence>
<dbReference type="InterPro" id="IPR050090">
    <property type="entry name" value="Tyrosine_recombinase_XerCD"/>
</dbReference>
<dbReference type="InterPro" id="IPR013762">
    <property type="entry name" value="Integrase-like_cat_sf"/>
</dbReference>
<gene>
    <name evidence="5" type="ORF">EZS27_014890</name>
</gene>
<name>A0A5J4RU76_9ZZZZ</name>
<dbReference type="PANTHER" id="PTHR30349:SF64">
    <property type="entry name" value="PROPHAGE INTEGRASE INTD-RELATED"/>
    <property type="match status" value="1"/>
</dbReference>
<dbReference type="PROSITE" id="PS51898">
    <property type="entry name" value="TYR_RECOMBINASE"/>
    <property type="match status" value="1"/>
</dbReference>
<dbReference type="SUPFAM" id="SSF56349">
    <property type="entry name" value="DNA breaking-rejoining enzymes"/>
    <property type="match status" value="1"/>
</dbReference>
<proteinExistence type="inferred from homology"/>
<dbReference type="EMBL" id="SNRY01000741">
    <property type="protein sequence ID" value="KAA6336982.1"/>
    <property type="molecule type" value="Genomic_DNA"/>
</dbReference>
<dbReference type="PANTHER" id="PTHR30349">
    <property type="entry name" value="PHAGE INTEGRASE-RELATED"/>
    <property type="match status" value="1"/>
</dbReference>
<comment type="similarity">
    <text evidence="1">Belongs to the 'phage' integrase family.</text>
</comment>
<feature type="domain" description="Tyr recombinase" evidence="4">
    <location>
        <begin position="230"/>
        <end position="422"/>
    </location>
</feature>
<comment type="caution">
    <text evidence="5">The sequence shown here is derived from an EMBL/GenBank/DDBJ whole genome shotgun (WGS) entry which is preliminary data.</text>
</comment>
<evidence type="ECO:0000256" key="3">
    <source>
        <dbReference type="ARBA" id="ARBA00023172"/>
    </source>
</evidence>
<dbReference type="Gene3D" id="1.10.443.10">
    <property type="entry name" value="Intergrase catalytic core"/>
    <property type="match status" value="1"/>
</dbReference>
<evidence type="ECO:0000313" key="5">
    <source>
        <dbReference type="EMBL" id="KAA6336982.1"/>
    </source>
</evidence>
<protein>
    <submittedName>
        <fullName evidence="5">Tyrosine recombinase XerC</fullName>
    </submittedName>
</protein>
<dbReference type="InterPro" id="IPR035386">
    <property type="entry name" value="Arm-DNA-bind_5"/>
</dbReference>
<dbReference type="InterPro" id="IPR002104">
    <property type="entry name" value="Integrase_catalytic"/>
</dbReference>
<keyword evidence="3" id="KW-0233">DNA recombination</keyword>
<dbReference type="InterPro" id="IPR010998">
    <property type="entry name" value="Integrase_recombinase_N"/>
</dbReference>
<accession>A0A5J4RU76</accession>
<dbReference type="InterPro" id="IPR011010">
    <property type="entry name" value="DNA_brk_join_enz"/>
</dbReference>
<reference evidence="5" key="1">
    <citation type="submission" date="2019-03" db="EMBL/GenBank/DDBJ databases">
        <title>Single cell metagenomics reveals metabolic interactions within the superorganism composed of flagellate Streblomastix strix and complex community of Bacteroidetes bacteria on its surface.</title>
        <authorList>
            <person name="Treitli S.C."/>
            <person name="Kolisko M."/>
            <person name="Husnik F."/>
            <person name="Keeling P."/>
            <person name="Hampl V."/>
        </authorList>
    </citation>
    <scope>NUCLEOTIDE SEQUENCE</scope>
    <source>
        <strain evidence="5">STM</strain>
    </source>
</reference>
<dbReference type="GO" id="GO:0003677">
    <property type="term" value="F:DNA binding"/>
    <property type="evidence" value="ECO:0007669"/>
    <property type="project" value="UniProtKB-KW"/>
</dbReference>
<evidence type="ECO:0000259" key="4">
    <source>
        <dbReference type="PROSITE" id="PS51898"/>
    </source>
</evidence>
<dbReference type="GO" id="GO:0015074">
    <property type="term" value="P:DNA integration"/>
    <property type="evidence" value="ECO:0007669"/>
    <property type="project" value="InterPro"/>
</dbReference>
<sequence>MNIKRNIIFSLESRKKEGKPIQENVPIRMRVIYNSKRIEFTTGYRIDVAKWDTDKQRVKNGCTNKLKQGASEINADLLKHYSHIQEIFKEFEVSDIMPTPEQLKNTFIQKYKKVAVPKLEQTAPSLMDVFGEFVKDCGMQNNWTDATYEKFAATKKHLQGFDPELTFDALDEARLNDYVNYLRDTKNLRNSTVGKQMGFLKWFLRWSKRKGYNNNNTFETFKPKLKTTQKKVIFLTWEELNRLREYPIPESKKYLERVRDVFLFCCFSGLRYSDVYNLRRSDVKSGHIEVTTLKTADSLTIELNNHSKTILDKYKGIVFENDKALPVISNQKMNDYLKELAELAEINEPVRETYYKGNERIDVVTPKYALLGTHAGRRTFICNALSLGIPAQVVMKWTGHSDYKAMKPYIDIADDIKASAMDKFNRL</sequence>
<dbReference type="InterPro" id="IPR025269">
    <property type="entry name" value="SAM-like_dom"/>
</dbReference>
<dbReference type="CDD" id="cd01185">
    <property type="entry name" value="INTN1_C_like"/>
    <property type="match status" value="1"/>
</dbReference>
<dbReference type="Pfam" id="PF17293">
    <property type="entry name" value="Arm-DNA-bind_5"/>
    <property type="match status" value="1"/>
</dbReference>
<dbReference type="AlphaFoldDB" id="A0A5J4RU76"/>
<evidence type="ECO:0000256" key="2">
    <source>
        <dbReference type="ARBA" id="ARBA00023125"/>
    </source>
</evidence>
<dbReference type="Gene3D" id="1.10.150.130">
    <property type="match status" value="1"/>
</dbReference>
<organism evidence="5">
    <name type="scientific">termite gut metagenome</name>
    <dbReference type="NCBI Taxonomy" id="433724"/>
    <lineage>
        <taxon>unclassified sequences</taxon>
        <taxon>metagenomes</taxon>
        <taxon>organismal metagenomes</taxon>
    </lineage>
</organism>
<keyword evidence="2" id="KW-0238">DNA-binding</keyword>
<dbReference type="Pfam" id="PF13102">
    <property type="entry name" value="Phage_int_SAM_5"/>
    <property type="match status" value="1"/>
</dbReference>